<keyword evidence="3" id="KW-1185">Reference proteome</keyword>
<feature type="compositionally biased region" description="Low complexity" evidence="1">
    <location>
        <begin position="20"/>
        <end position="30"/>
    </location>
</feature>
<evidence type="ECO:0000313" key="2">
    <source>
        <dbReference type="EMBL" id="CAG8678229.1"/>
    </source>
</evidence>
<dbReference type="AlphaFoldDB" id="A0A9N9EH72"/>
<evidence type="ECO:0000256" key="1">
    <source>
        <dbReference type="SAM" id="MobiDB-lite"/>
    </source>
</evidence>
<organism evidence="2 3">
    <name type="scientific">Funneliformis caledonium</name>
    <dbReference type="NCBI Taxonomy" id="1117310"/>
    <lineage>
        <taxon>Eukaryota</taxon>
        <taxon>Fungi</taxon>
        <taxon>Fungi incertae sedis</taxon>
        <taxon>Mucoromycota</taxon>
        <taxon>Glomeromycotina</taxon>
        <taxon>Glomeromycetes</taxon>
        <taxon>Glomerales</taxon>
        <taxon>Glomeraceae</taxon>
        <taxon>Funneliformis</taxon>
    </lineage>
</organism>
<dbReference type="Proteomes" id="UP000789570">
    <property type="component" value="Unassembled WGS sequence"/>
</dbReference>
<reference evidence="2" key="1">
    <citation type="submission" date="2021-06" db="EMBL/GenBank/DDBJ databases">
        <authorList>
            <person name="Kallberg Y."/>
            <person name="Tangrot J."/>
            <person name="Rosling A."/>
        </authorList>
    </citation>
    <scope>NUCLEOTIDE SEQUENCE</scope>
    <source>
        <strain evidence="2">UK204</strain>
    </source>
</reference>
<dbReference type="EMBL" id="CAJVPQ010005936">
    <property type="protein sequence ID" value="CAG8678229.1"/>
    <property type="molecule type" value="Genomic_DNA"/>
</dbReference>
<dbReference type="OrthoDB" id="2331621at2759"/>
<sequence length="106" mass="12151">MWKEKENRQIRSLEQLEGISLPSSNSSTVSTEQRFPDEVSTGWNNLIKKGESIENNDVAEDNLEASMPKTLARLFQKAFRAEARLRKQSKKKFRVGIAMGRHMKKG</sequence>
<accession>A0A9N9EH72</accession>
<name>A0A9N9EH72_9GLOM</name>
<evidence type="ECO:0000313" key="3">
    <source>
        <dbReference type="Proteomes" id="UP000789570"/>
    </source>
</evidence>
<feature type="region of interest" description="Disordered" evidence="1">
    <location>
        <begin position="1"/>
        <end position="36"/>
    </location>
</feature>
<gene>
    <name evidence="2" type="ORF">FCALED_LOCUS12363</name>
</gene>
<proteinExistence type="predicted"/>
<comment type="caution">
    <text evidence="2">The sequence shown here is derived from an EMBL/GenBank/DDBJ whole genome shotgun (WGS) entry which is preliminary data.</text>
</comment>
<protein>
    <submittedName>
        <fullName evidence="2">9340_t:CDS:1</fullName>
    </submittedName>
</protein>
<feature type="compositionally biased region" description="Basic and acidic residues" evidence="1">
    <location>
        <begin position="1"/>
        <end position="11"/>
    </location>
</feature>